<reference evidence="2 3" key="1">
    <citation type="submission" date="2021-03" db="EMBL/GenBank/DDBJ databases">
        <title>Actinoplanes flavus sp. nov., a novel actinomycete isolated from Coconut Palm rhizosphere soil.</title>
        <authorList>
            <person name="Luo X."/>
        </authorList>
    </citation>
    <scope>NUCLEOTIDE SEQUENCE [LARGE SCALE GENOMIC DNA]</scope>
    <source>
        <strain evidence="2 3">NEAU-H7</strain>
    </source>
</reference>
<dbReference type="RefSeq" id="WP_208467196.1">
    <property type="nucleotide sequence ID" value="NZ_JAGFNS010000006.1"/>
</dbReference>
<evidence type="ECO:0000313" key="3">
    <source>
        <dbReference type="Proteomes" id="UP000679690"/>
    </source>
</evidence>
<feature type="compositionally biased region" description="Low complexity" evidence="1">
    <location>
        <begin position="41"/>
        <end position="57"/>
    </location>
</feature>
<dbReference type="Proteomes" id="UP000679690">
    <property type="component" value="Unassembled WGS sequence"/>
</dbReference>
<comment type="caution">
    <text evidence="2">The sequence shown here is derived from an EMBL/GenBank/DDBJ whole genome shotgun (WGS) entry which is preliminary data.</text>
</comment>
<name>A0ABS3UGT6_9ACTN</name>
<sequence>MADDNPVINQTGAGETQYNVAGNVDARKTINHHHYGTGPDAAQDAGEAAESSSGSGAAVATGSGGIALAAVAAIGYMIFGQGEPFPATSDPWPAGADEKAVVAAAGEWLANCEKSDAASPANCPQSVIEPLGTPSKVHWEFYGSPLESAVIRYSEADSRFDMLGTMVVSGDYMVANQPRRAVNLMTYWAKVKWLDGKLDVEEIKSHSALGDPEVAKRALDQPWEPVAAKLNAAFTRCVSGTASAMPAGCPDRQLPEDAKKIKWALAGDPLLTARASFDPKFGILRVKGTYGMTMNYRSLGVGESESHNANYEALVASTANGPAVLQIKETV</sequence>
<evidence type="ECO:0000256" key="1">
    <source>
        <dbReference type="SAM" id="MobiDB-lite"/>
    </source>
</evidence>
<organism evidence="2 3">
    <name type="scientific">Actinoplanes flavus</name>
    <dbReference type="NCBI Taxonomy" id="2820290"/>
    <lineage>
        <taxon>Bacteria</taxon>
        <taxon>Bacillati</taxon>
        <taxon>Actinomycetota</taxon>
        <taxon>Actinomycetes</taxon>
        <taxon>Micromonosporales</taxon>
        <taxon>Micromonosporaceae</taxon>
        <taxon>Actinoplanes</taxon>
    </lineage>
</organism>
<dbReference type="EMBL" id="JAGFNS010000006">
    <property type="protein sequence ID" value="MBO3737990.1"/>
    <property type="molecule type" value="Genomic_DNA"/>
</dbReference>
<evidence type="ECO:0000313" key="2">
    <source>
        <dbReference type="EMBL" id="MBO3737990.1"/>
    </source>
</evidence>
<proteinExistence type="predicted"/>
<protein>
    <submittedName>
        <fullName evidence="2">Uncharacterized protein</fullName>
    </submittedName>
</protein>
<keyword evidence="3" id="KW-1185">Reference proteome</keyword>
<accession>A0ABS3UGT6</accession>
<gene>
    <name evidence="2" type="ORF">J5X75_10695</name>
</gene>
<feature type="region of interest" description="Disordered" evidence="1">
    <location>
        <begin position="30"/>
        <end position="57"/>
    </location>
</feature>